<keyword evidence="4 7" id="KW-0479">Metal-binding</keyword>
<evidence type="ECO:0000256" key="7">
    <source>
        <dbReference type="PIRSR" id="PIRSR623088-3"/>
    </source>
</evidence>
<reference evidence="9 10" key="1">
    <citation type="journal article" date="2021" name="BMC Biol.">
        <title>Horizontally acquired antibacterial genes associated with adaptive radiation of ladybird beetles.</title>
        <authorList>
            <person name="Li H.S."/>
            <person name="Tang X.F."/>
            <person name="Huang Y.H."/>
            <person name="Xu Z.Y."/>
            <person name="Chen M.L."/>
            <person name="Du X.Y."/>
            <person name="Qiu B.Y."/>
            <person name="Chen P.T."/>
            <person name="Zhang W."/>
            <person name="Slipinski A."/>
            <person name="Escalona H.E."/>
            <person name="Waterhouse R.M."/>
            <person name="Zwick A."/>
            <person name="Pang H."/>
        </authorList>
    </citation>
    <scope>NUCLEOTIDE SEQUENCE [LARGE SCALE GENOMIC DNA]</scope>
    <source>
        <strain evidence="9">SYSU2018</strain>
    </source>
</reference>
<dbReference type="PROSITE" id="PS51845">
    <property type="entry name" value="PDEASE_I_2"/>
    <property type="match status" value="1"/>
</dbReference>
<dbReference type="EMBL" id="JABFTP020000103">
    <property type="protein sequence ID" value="KAL3277039.1"/>
    <property type="molecule type" value="Genomic_DNA"/>
</dbReference>
<evidence type="ECO:0000256" key="2">
    <source>
        <dbReference type="ARBA" id="ARBA00007648"/>
    </source>
</evidence>
<feature type="binding site" evidence="7">
    <location>
        <position position="522"/>
    </location>
    <ligand>
        <name>Zn(2+)</name>
        <dbReference type="ChEBI" id="CHEBI:29105"/>
        <label>1</label>
    </ligand>
</feature>
<name>A0ABD2NF39_9CUCU</name>
<keyword evidence="10" id="KW-1185">Reference proteome</keyword>
<dbReference type="GO" id="GO:0047555">
    <property type="term" value="F:3',5'-cyclic-GMP phosphodiesterase activity"/>
    <property type="evidence" value="ECO:0007669"/>
    <property type="project" value="UniProtKB-EC"/>
</dbReference>
<evidence type="ECO:0000256" key="1">
    <source>
        <dbReference type="ARBA" id="ARBA00001968"/>
    </source>
</evidence>
<dbReference type="Pfam" id="PF00233">
    <property type="entry name" value="PDEase_I"/>
    <property type="match status" value="1"/>
</dbReference>
<protein>
    <recommendedName>
        <fullName evidence="3">3',5'-cyclic-GMP phosphodiesterase</fullName>
        <ecNumber evidence="3">3.1.4.35</ecNumber>
    </recommendedName>
</protein>
<comment type="caution">
    <text evidence="9">The sequence shown here is derived from an EMBL/GenBank/DDBJ whole genome shotgun (WGS) entry which is preliminary data.</text>
</comment>
<dbReference type="SUPFAM" id="SSF109604">
    <property type="entry name" value="HD-domain/PDEase-like"/>
    <property type="match status" value="1"/>
</dbReference>
<proteinExistence type="inferred from homology"/>
<evidence type="ECO:0000256" key="5">
    <source>
        <dbReference type="ARBA" id="ARBA00022801"/>
    </source>
</evidence>
<dbReference type="AlphaFoldDB" id="A0ABD2NF39"/>
<comment type="similarity">
    <text evidence="2">Belongs to the cyclic nucleotide phosphodiesterase family.</text>
</comment>
<evidence type="ECO:0000313" key="9">
    <source>
        <dbReference type="EMBL" id="KAL3277039.1"/>
    </source>
</evidence>
<dbReference type="Proteomes" id="UP001516400">
    <property type="component" value="Unassembled WGS sequence"/>
</dbReference>
<evidence type="ECO:0000256" key="6">
    <source>
        <dbReference type="PIRSR" id="PIRSR623088-1"/>
    </source>
</evidence>
<dbReference type="Pfam" id="PF01590">
    <property type="entry name" value="GAF"/>
    <property type="match status" value="2"/>
</dbReference>
<evidence type="ECO:0000256" key="3">
    <source>
        <dbReference type="ARBA" id="ARBA00012319"/>
    </source>
</evidence>
<dbReference type="InterPro" id="IPR036971">
    <property type="entry name" value="PDEase_catalytic_dom_sf"/>
</dbReference>
<dbReference type="Gene3D" id="1.10.1300.10">
    <property type="entry name" value="3'5'-cyclic nucleotide phosphodiesterase, catalytic domain"/>
    <property type="match status" value="1"/>
</dbReference>
<dbReference type="InterPro" id="IPR023088">
    <property type="entry name" value="PDEase"/>
</dbReference>
<feature type="binding site" evidence="7">
    <location>
        <position position="488"/>
    </location>
    <ligand>
        <name>Zn(2+)</name>
        <dbReference type="ChEBI" id="CHEBI:29105"/>
        <label>1</label>
    </ligand>
</feature>
<feature type="domain" description="PDEase" evidence="8">
    <location>
        <begin position="404"/>
        <end position="731"/>
    </location>
</feature>
<evidence type="ECO:0000256" key="4">
    <source>
        <dbReference type="ARBA" id="ARBA00022723"/>
    </source>
</evidence>
<dbReference type="SUPFAM" id="SSF55781">
    <property type="entry name" value="GAF domain-like"/>
    <property type="match status" value="2"/>
</dbReference>
<dbReference type="EC" id="3.1.4.35" evidence="3"/>
<dbReference type="InterPro" id="IPR003018">
    <property type="entry name" value="GAF"/>
</dbReference>
<comment type="cofactor">
    <cofactor evidence="1">
        <name>a divalent metal cation</name>
        <dbReference type="ChEBI" id="CHEBI:60240"/>
    </cofactor>
</comment>
<sequence length="750" mass="86505">MRRAPRLTLTAPTKAARRVIAPYVKVIRKRYKAPIVPESKLFNKHLDRKPSVLLRDLTSFLSDNVDLPSLLHESSDVLKVTTNAHGVSLYLVESATGEIYQSQRYFDIPEPRVRWKVEEGTIVAAHVASKKEMVMIDDILQDERFPMGIGQKDQLTKAVLCVPVVTPDGDCFAVIELFRDTSQEPFSEQDSKIASLVTGWMGAAIYQNLQRVAVHKKQELNDYLLELTKVFLEEFVPMEKMITELVKFVKVTLAAERSAFYLLDNESEELVADVYEKGIEETEGIMKYNSVKLVGKENEIVASVAKTGLPVNIKDAFNDPKLGKEIDSKTGFIVRSILCMAIKGNNDVLGVIEVVNKKNGCFMKSDEILFDVFATYFSLVLQFSNLNSQLKNQEKMNSVHMGLLDRQVGPCIHDYNYFMRNLKVKLPSTFSEFKWYIPDELINELPLLTYAIMNEFCQPDELDVGNFAKFILARRKFESKLPFHNFEHAFDFCHCMYNVLKRNEEMFTPIEIKALLIAGIGHCVDRDKCTTNEFLIFTHDEIFQLYAESPWQNYHYLIIARLLEQFPIFKNISKTDYKLFMREVKQCIIDTDLRNSFFGKNARPIVGIARAKSFNNDIPEHHYLLKSLCLACCDLSLFTKPYLVGRKLAENLNHELWKEGEKIKQIKPNCILMAFFDSSTQHNMAEQQLNLIDNFVLRAITLLKYFLPNTVDFFNGVLALRKTWLDIIELRGRKIWKQEDSYRKKRLGNP</sequence>
<gene>
    <name evidence="9" type="ORF">HHI36_012401</name>
</gene>
<dbReference type="InterPro" id="IPR029016">
    <property type="entry name" value="GAF-like_dom_sf"/>
</dbReference>
<feature type="active site" description="Proton donor" evidence="6">
    <location>
        <position position="484"/>
    </location>
</feature>
<dbReference type="Gene3D" id="3.30.450.40">
    <property type="match status" value="2"/>
</dbReference>
<feature type="binding site" evidence="7">
    <location>
        <position position="634"/>
    </location>
    <ligand>
        <name>Zn(2+)</name>
        <dbReference type="ChEBI" id="CHEBI:29105"/>
        <label>1</label>
    </ligand>
</feature>
<evidence type="ECO:0000259" key="8">
    <source>
        <dbReference type="PROSITE" id="PS51845"/>
    </source>
</evidence>
<accession>A0ABD2NF39</accession>
<dbReference type="GO" id="GO:0046872">
    <property type="term" value="F:metal ion binding"/>
    <property type="evidence" value="ECO:0007669"/>
    <property type="project" value="UniProtKB-KW"/>
</dbReference>
<keyword evidence="5" id="KW-0378">Hydrolase</keyword>
<organism evidence="9 10">
    <name type="scientific">Cryptolaemus montrouzieri</name>
    <dbReference type="NCBI Taxonomy" id="559131"/>
    <lineage>
        <taxon>Eukaryota</taxon>
        <taxon>Metazoa</taxon>
        <taxon>Ecdysozoa</taxon>
        <taxon>Arthropoda</taxon>
        <taxon>Hexapoda</taxon>
        <taxon>Insecta</taxon>
        <taxon>Pterygota</taxon>
        <taxon>Neoptera</taxon>
        <taxon>Endopterygota</taxon>
        <taxon>Coleoptera</taxon>
        <taxon>Polyphaga</taxon>
        <taxon>Cucujiformia</taxon>
        <taxon>Coccinelloidea</taxon>
        <taxon>Coccinellidae</taxon>
        <taxon>Scymninae</taxon>
        <taxon>Scymnini</taxon>
        <taxon>Cryptolaemus</taxon>
    </lineage>
</organism>
<dbReference type="SMART" id="SM00065">
    <property type="entry name" value="GAF"/>
    <property type="match status" value="2"/>
</dbReference>
<evidence type="ECO:0000313" key="10">
    <source>
        <dbReference type="Proteomes" id="UP001516400"/>
    </source>
</evidence>
<dbReference type="InterPro" id="IPR002073">
    <property type="entry name" value="PDEase_catalytic_dom"/>
</dbReference>
<dbReference type="PRINTS" id="PR00387">
    <property type="entry name" value="PDIESTERASE1"/>
</dbReference>
<dbReference type="FunFam" id="3.30.450.40:FF:000138">
    <property type="entry name" value="Phosphodiesterase"/>
    <property type="match status" value="1"/>
</dbReference>
<dbReference type="PANTHER" id="PTHR11347">
    <property type="entry name" value="CYCLIC NUCLEOTIDE PHOSPHODIESTERASE"/>
    <property type="match status" value="1"/>
</dbReference>